<dbReference type="SUPFAM" id="SSF53335">
    <property type="entry name" value="S-adenosyl-L-methionine-dependent methyltransferases"/>
    <property type="match status" value="1"/>
</dbReference>
<comment type="caution">
    <text evidence="1">The sequence shown here is derived from an EMBL/GenBank/DDBJ whole genome shotgun (WGS) entry which is preliminary data.</text>
</comment>
<reference evidence="1 2" key="1">
    <citation type="submission" date="2018-12" db="EMBL/GenBank/DDBJ databases">
        <title>bacterium Hansschlegelia zhihuaiae S113.</title>
        <authorList>
            <person name="He J."/>
        </authorList>
    </citation>
    <scope>NUCLEOTIDE SEQUENCE [LARGE SCALE GENOMIC DNA]</scope>
    <source>
        <strain evidence="1 2">S 113</strain>
    </source>
</reference>
<dbReference type="AlphaFoldDB" id="A0A4Q0MN22"/>
<proteinExistence type="predicted"/>
<dbReference type="Gene3D" id="3.40.50.150">
    <property type="entry name" value="Vaccinia Virus protein VP39"/>
    <property type="match status" value="1"/>
</dbReference>
<name>A0A4Q0MN22_9HYPH</name>
<keyword evidence="2" id="KW-1185">Reference proteome</keyword>
<dbReference type="InterPro" id="IPR029063">
    <property type="entry name" value="SAM-dependent_MTases_sf"/>
</dbReference>
<dbReference type="RefSeq" id="WP_128776694.1">
    <property type="nucleotide sequence ID" value="NZ_RYFI01000004.1"/>
</dbReference>
<sequence length="313" mass="34685">MSHSVASAAPYDEIFARIERRRIIVPAGFHMDSVGQLTRFDHMLPTAYVRRMRAEALKPYPMAPNPPPPENPHRYELGAVLYAALSSRDRFTMIELGAGIAPWCVTAACGLRALDPKPLLLVGVEAEPSRFAWMRQHLIDNDLNPDAHIQIQAAILPSDDWKPFALFPRGVPNFGGHRVVTDLAREHETSGVTESPHFDPGQDTFSLERIEAVTLEMVLDRLPAGPVDLVHMDIQGIEERVVAAAVGPLTERVRHLAIGTHSVAIDQGLRELLSGQGWTLHFALESLAMNHVGDAMVDLSMDDGFQHWINSRL</sequence>
<dbReference type="OrthoDB" id="7567573at2"/>
<accession>A0A4Q0MN22</accession>
<dbReference type="EMBL" id="RYFI01000004">
    <property type="protein sequence ID" value="RXF74469.1"/>
    <property type="molecule type" value="Genomic_DNA"/>
</dbReference>
<evidence type="ECO:0000313" key="2">
    <source>
        <dbReference type="Proteomes" id="UP000289708"/>
    </source>
</evidence>
<dbReference type="Proteomes" id="UP000289708">
    <property type="component" value="Unassembled WGS sequence"/>
</dbReference>
<evidence type="ECO:0008006" key="3">
    <source>
        <dbReference type="Google" id="ProtNLM"/>
    </source>
</evidence>
<evidence type="ECO:0000313" key="1">
    <source>
        <dbReference type="EMBL" id="RXF74469.1"/>
    </source>
</evidence>
<protein>
    <recommendedName>
        <fullName evidence="3">FkbM family methyltransferase</fullName>
    </recommendedName>
</protein>
<gene>
    <name evidence="1" type="ORF">EK403_06585</name>
</gene>
<organism evidence="1 2">
    <name type="scientific">Hansschlegelia zhihuaiae</name>
    <dbReference type="NCBI Taxonomy" id="405005"/>
    <lineage>
        <taxon>Bacteria</taxon>
        <taxon>Pseudomonadati</taxon>
        <taxon>Pseudomonadota</taxon>
        <taxon>Alphaproteobacteria</taxon>
        <taxon>Hyphomicrobiales</taxon>
        <taxon>Methylopilaceae</taxon>
        <taxon>Hansschlegelia</taxon>
    </lineage>
</organism>